<keyword evidence="3 6" id="KW-0560">Oxidoreductase</keyword>
<dbReference type="PANTHER" id="PTHR30011">
    <property type="entry name" value="ALKANESULFONATE MONOOXYGENASE-RELATED"/>
    <property type="match status" value="1"/>
</dbReference>
<evidence type="ECO:0000256" key="3">
    <source>
        <dbReference type="ARBA" id="ARBA00023002"/>
    </source>
</evidence>
<dbReference type="PANTHER" id="PTHR30011:SF16">
    <property type="entry name" value="C2H2 FINGER DOMAIN TRANSCRIPTION FACTOR (EUROFUNG)-RELATED"/>
    <property type="match status" value="1"/>
</dbReference>
<dbReference type="Proteomes" id="UP000022311">
    <property type="component" value="Unassembled WGS sequence"/>
</dbReference>
<protein>
    <submittedName>
        <fullName evidence="6">Luciferase-type oxidoreductase, BA3436 family</fullName>
        <ecNumber evidence="6">1.-.-.-</ecNumber>
    </submittedName>
</protein>
<sequence>MNTHQFINESFSIGIELPLDNDWSSTGQIKRQQENRPFGVPDMKEHASRIKLADKLGYRAAWVRDVPFYDPNFGDAAQVFEPFSYLGYLAGITENILLGTAAIVLPLRQPWLVRKSAATLQTLSHERLLLGVASGDRPIEYPLFDVNYPDRGKLFRQHVDILTGKKDAQLPTGVQILPEHQPIPLFVAGLAQQSPEWIGQHMQGWLAYPGTPIDHTERVKLWRNVAGSKPYVSFIHLDFIDDINAPIQRHRFGVKTGRNGLIKELTAMKAAGVNHIGLQFRRNERPIEETLEDISLSVLPEFHQ</sequence>
<feature type="domain" description="Luciferase-like" evidence="5">
    <location>
        <begin position="35"/>
        <end position="218"/>
    </location>
</feature>
<dbReference type="InterPro" id="IPR051260">
    <property type="entry name" value="Diverse_substr_monoxygenases"/>
</dbReference>
<comment type="caution">
    <text evidence="6">The sequence shown here is derived from an EMBL/GenBank/DDBJ whole genome shotgun (WGS) entry which is preliminary data.</text>
</comment>
<dbReference type="AlphaFoldDB" id="A0AAV3M868"/>
<gene>
    <name evidence="6" type="ORF">HMPREF1563_1330</name>
</gene>
<evidence type="ECO:0000256" key="1">
    <source>
        <dbReference type="ARBA" id="ARBA00022630"/>
    </source>
</evidence>
<evidence type="ECO:0000313" key="6">
    <source>
        <dbReference type="EMBL" id="EUD11993.1"/>
    </source>
</evidence>
<dbReference type="GO" id="GO:0016705">
    <property type="term" value="F:oxidoreductase activity, acting on paired donors, with incorporation or reduction of molecular oxygen"/>
    <property type="evidence" value="ECO:0007669"/>
    <property type="project" value="InterPro"/>
</dbReference>
<dbReference type="SUPFAM" id="SSF51679">
    <property type="entry name" value="Bacterial luciferase-like"/>
    <property type="match status" value="1"/>
</dbReference>
<dbReference type="GeneID" id="57294283"/>
<evidence type="ECO:0000259" key="5">
    <source>
        <dbReference type="Pfam" id="PF00296"/>
    </source>
</evidence>
<evidence type="ECO:0000256" key="2">
    <source>
        <dbReference type="ARBA" id="ARBA00022643"/>
    </source>
</evidence>
<dbReference type="RefSeq" id="WP_006657868.1">
    <property type="nucleotide sequence ID" value="NZ_JALD01000028.1"/>
</dbReference>
<keyword evidence="2" id="KW-0288">FMN</keyword>
<dbReference type="EC" id="1.-.-.-" evidence="6"/>
<name>A0AAV3M868_9GAMM</name>
<accession>A0AAV3M868</accession>
<dbReference type="EMBL" id="JALD01000028">
    <property type="protein sequence ID" value="EUD11993.1"/>
    <property type="molecule type" value="Genomic_DNA"/>
</dbReference>
<reference evidence="6 7" key="1">
    <citation type="submission" date="2014-01" db="EMBL/GenBank/DDBJ databases">
        <authorList>
            <person name="Durkin A.S."/>
            <person name="McCorrison J."/>
            <person name="Torralba M."/>
            <person name="Gillis M."/>
            <person name="Haft D.H."/>
            <person name="Methe B."/>
            <person name="Sutton G."/>
            <person name="Nelson K.E."/>
        </authorList>
    </citation>
    <scope>NUCLEOTIDE SEQUENCE [LARGE SCALE GENOMIC DNA]</scope>
    <source>
        <strain evidence="6 7">205/92</strain>
    </source>
</reference>
<dbReference type="GO" id="GO:0004497">
    <property type="term" value="F:monooxygenase activity"/>
    <property type="evidence" value="ECO:0007669"/>
    <property type="project" value="UniProtKB-KW"/>
</dbReference>
<keyword evidence="4" id="KW-0503">Monooxygenase</keyword>
<dbReference type="NCBIfam" id="TIGR03571">
    <property type="entry name" value="lucif_BA3436"/>
    <property type="match status" value="1"/>
</dbReference>
<evidence type="ECO:0000256" key="4">
    <source>
        <dbReference type="ARBA" id="ARBA00023033"/>
    </source>
</evidence>
<dbReference type="Gene3D" id="3.20.20.30">
    <property type="entry name" value="Luciferase-like domain"/>
    <property type="match status" value="1"/>
</dbReference>
<dbReference type="InterPro" id="IPR020020">
    <property type="entry name" value="Luciferase-type_oxidoreductase"/>
</dbReference>
<dbReference type="InterPro" id="IPR036661">
    <property type="entry name" value="Luciferase-like_sf"/>
</dbReference>
<evidence type="ECO:0000313" key="7">
    <source>
        <dbReference type="Proteomes" id="UP000022311"/>
    </source>
</evidence>
<keyword evidence="1" id="KW-0285">Flavoprotein</keyword>
<dbReference type="Pfam" id="PF00296">
    <property type="entry name" value="Bac_luciferase"/>
    <property type="match status" value="1"/>
</dbReference>
<dbReference type="InterPro" id="IPR011251">
    <property type="entry name" value="Luciferase-like_dom"/>
</dbReference>
<organism evidence="6 7">
    <name type="scientific">Providencia alcalifaciens 205/92</name>
    <dbReference type="NCBI Taxonomy" id="1256988"/>
    <lineage>
        <taxon>Bacteria</taxon>
        <taxon>Pseudomonadati</taxon>
        <taxon>Pseudomonadota</taxon>
        <taxon>Gammaproteobacteria</taxon>
        <taxon>Enterobacterales</taxon>
        <taxon>Morganellaceae</taxon>
        <taxon>Providencia</taxon>
    </lineage>
</organism>
<proteinExistence type="predicted"/>